<dbReference type="Proteomes" id="UP001454036">
    <property type="component" value="Unassembled WGS sequence"/>
</dbReference>
<comment type="caution">
    <text evidence="2">The sequence shown here is derived from an EMBL/GenBank/DDBJ whole genome shotgun (WGS) entry which is preliminary data.</text>
</comment>
<feature type="region of interest" description="Disordered" evidence="1">
    <location>
        <begin position="24"/>
        <end position="63"/>
    </location>
</feature>
<reference evidence="2 3" key="1">
    <citation type="submission" date="2024-01" db="EMBL/GenBank/DDBJ databases">
        <title>The complete chloroplast genome sequence of Lithospermum erythrorhizon: insights into the phylogenetic relationship among Boraginaceae species and the maternal lineages of purple gromwells.</title>
        <authorList>
            <person name="Okada T."/>
            <person name="Watanabe K."/>
        </authorList>
    </citation>
    <scope>NUCLEOTIDE SEQUENCE [LARGE SCALE GENOMIC DNA]</scope>
</reference>
<protein>
    <submittedName>
        <fullName evidence="2">Uncharacterized protein</fullName>
    </submittedName>
</protein>
<evidence type="ECO:0000313" key="3">
    <source>
        <dbReference type="Proteomes" id="UP001454036"/>
    </source>
</evidence>
<proteinExistence type="predicted"/>
<name>A0AAV3NT15_LITER</name>
<accession>A0AAV3NT15</accession>
<evidence type="ECO:0000256" key="1">
    <source>
        <dbReference type="SAM" id="MobiDB-lite"/>
    </source>
</evidence>
<gene>
    <name evidence="2" type="ORF">LIER_03406</name>
</gene>
<evidence type="ECO:0000313" key="2">
    <source>
        <dbReference type="EMBL" id="GAA0142525.1"/>
    </source>
</evidence>
<dbReference type="EMBL" id="BAABME010000408">
    <property type="protein sequence ID" value="GAA0142525.1"/>
    <property type="molecule type" value="Genomic_DNA"/>
</dbReference>
<dbReference type="AlphaFoldDB" id="A0AAV3NT15"/>
<sequence>MEYTPLLNNQWSVNDVKDIGGEETAGAVRRKSKGKLKVNDDSNRINNGRIAKGAEDMSTEGVQFSSEENEARCNFVCARNILLKKYLSEATMKNQIYMDILEESGMLEIAGDIGPH</sequence>
<keyword evidence="3" id="KW-1185">Reference proteome</keyword>
<organism evidence="2 3">
    <name type="scientific">Lithospermum erythrorhizon</name>
    <name type="common">Purple gromwell</name>
    <name type="synonym">Lithospermum officinale var. erythrorhizon</name>
    <dbReference type="NCBI Taxonomy" id="34254"/>
    <lineage>
        <taxon>Eukaryota</taxon>
        <taxon>Viridiplantae</taxon>
        <taxon>Streptophyta</taxon>
        <taxon>Embryophyta</taxon>
        <taxon>Tracheophyta</taxon>
        <taxon>Spermatophyta</taxon>
        <taxon>Magnoliopsida</taxon>
        <taxon>eudicotyledons</taxon>
        <taxon>Gunneridae</taxon>
        <taxon>Pentapetalae</taxon>
        <taxon>asterids</taxon>
        <taxon>lamiids</taxon>
        <taxon>Boraginales</taxon>
        <taxon>Boraginaceae</taxon>
        <taxon>Boraginoideae</taxon>
        <taxon>Lithospermeae</taxon>
        <taxon>Lithospermum</taxon>
    </lineage>
</organism>